<reference evidence="1" key="1">
    <citation type="submission" date="2021-06" db="EMBL/GenBank/DDBJ databases">
        <authorList>
            <person name="Kallberg Y."/>
            <person name="Tangrot J."/>
            <person name="Rosling A."/>
        </authorList>
    </citation>
    <scope>NUCLEOTIDE SEQUENCE</scope>
    <source>
        <strain evidence="1">FL966</strain>
    </source>
</reference>
<accession>A0A9N9BF61</accession>
<protein>
    <submittedName>
        <fullName evidence="1">9246_t:CDS:1</fullName>
    </submittedName>
</protein>
<dbReference type="Proteomes" id="UP000789759">
    <property type="component" value="Unassembled WGS sequence"/>
</dbReference>
<gene>
    <name evidence="1" type="ORF">CPELLU_LOCUS5422</name>
</gene>
<proteinExistence type="predicted"/>
<organism evidence="1 2">
    <name type="scientific">Cetraspora pellucida</name>
    <dbReference type="NCBI Taxonomy" id="1433469"/>
    <lineage>
        <taxon>Eukaryota</taxon>
        <taxon>Fungi</taxon>
        <taxon>Fungi incertae sedis</taxon>
        <taxon>Mucoromycota</taxon>
        <taxon>Glomeromycotina</taxon>
        <taxon>Glomeromycetes</taxon>
        <taxon>Diversisporales</taxon>
        <taxon>Gigasporaceae</taxon>
        <taxon>Cetraspora</taxon>
    </lineage>
</organism>
<sequence length="193" mass="22216">MEHLLDYKDDVKNHLPDFGNNDTNRNNTDDYNLEKKAQYTWIADYYRFNLFVSLVSIYNTIFKKIDSVLETKLAPILLSLQRVQINQALLYQATLVSINQHVNKKVQFGAMMFVAKTSVQVAVSKGVTEELTRVLVQFIMKYYCDTGLDIKKIFLSPSIFFTKVVKQETLPLNITSKIVKLAFNLSLALFTTI</sequence>
<dbReference type="AlphaFoldDB" id="A0A9N9BF61"/>
<keyword evidence="2" id="KW-1185">Reference proteome</keyword>
<dbReference type="EMBL" id="CAJVQA010003085">
    <property type="protein sequence ID" value="CAG8565858.1"/>
    <property type="molecule type" value="Genomic_DNA"/>
</dbReference>
<name>A0A9N9BF61_9GLOM</name>
<comment type="caution">
    <text evidence="1">The sequence shown here is derived from an EMBL/GenBank/DDBJ whole genome shotgun (WGS) entry which is preliminary data.</text>
</comment>
<evidence type="ECO:0000313" key="2">
    <source>
        <dbReference type="Proteomes" id="UP000789759"/>
    </source>
</evidence>
<evidence type="ECO:0000313" key="1">
    <source>
        <dbReference type="EMBL" id="CAG8565858.1"/>
    </source>
</evidence>